<accession>A0A2P6RB68</accession>
<keyword evidence="2 4" id="KW-0328">Glycosyltransferase</keyword>
<dbReference type="Gramene" id="PRQ43677">
    <property type="protein sequence ID" value="PRQ43677"/>
    <property type="gene ID" value="RchiOBHm_Chr3g0471011"/>
</dbReference>
<gene>
    <name evidence="6" type="ORF">RchiOBHm_Chr3g0471011</name>
</gene>
<dbReference type="Proteomes" id="UP000238479">
    <property type="component" value="Chromosome 3"/>
</dbReference>
<dbReference type="OMA" id="HECVSQG"/>
<dbReference type="AlphaFoldDB" id="A0A2P6RB68"/>
<keyword evidence="7" id="KW-1185">Reference proteome</keyword>
<dbReference type="PANTHER" id="PTHR48047">
    <property type="entry name" value="GLYCOSYLTRANSFERASE"/>
    <property type="match status" value="1"/>
</dbReference>
<evidence type="ECO:0000256" key="5">
    <source>
        <dbReference type="RuleBase" id="RU362057"/>
    </source>
</evidence>
<dbReference type="Gene3D" id="3.40.50.2000">
    <property type="entry name" value="Glycogen Phosphorylase B"/>
    <property type="match status" value="2"/>
</dbReference>
<dbReference type="EMBL" id="PDCK01000041">
    <property type="protein sequence ID" value="PRQ43677.1"/>
    <property type="molecule type" value="Genomic_DNA"/>
</dbReference>
<dbReference type="SUPFAM" id="SSF53756">
    <property type="entry name" value="UDP-Glycosyltransferase/glycogen phosphorylase"/>
    <property type="match status" value="1"/>
</dbReference>
<evidence type="ECO:0000256" key="3">
    <source>
        <dbReference type="ARBA" id="ARBA00022679"/>
    </source>
</evidence>
<organism evidence="6 7">
    <name type="scientific">Rosa chinensis</name>
    <name type="common">China rose</name>
    <dbReference type="NCBI Taxonomy" id="74649"/>
    <lineage>
        <taxon>Eukaryota</taxon>
        <taxon>Viridiplantae</taxon>
        <taxon>Streptophyta</taxon>
        <taxon>Embryophyta</taxon>
        <taxon>Tracheophyta</taxon>
        <taxon>Spermatophyta</taxon>
        <taxon>Magnoliopsida</taxon>
        <taxon>eudicotyledons</taxon>
        <taxon>Gunneridae</taxon>
        <taxon>Pentapetalae</taxon>
        <taxon>rosids</taxon>
        <taxon>fabids</taxon>
        <taxon>Rosales</taxon>
        <taxon>Rosaceae</taxon>
        <taxon>Rosoideae</taxon>
        <taxon>Rosoideae incertae sedis</taxon>
        <taxon>Rosa</taxon>
    </lineage>
</organism>
<dbReference type="GO" id="GO:0035251">
    <property type="term" value="F:UDP-glucosyltransferase activity"/>
    <property type="evidence" value="ECO:0007669"/>
    <property type="project" value="TreeGrafter"/>
</dbReference>
<dbReference type="Pfam" id="PF00201">
    <property type="entry name" value="UDPGT"/>
    <property type="match status" value="1"/>
</dbReference>
<dbReference type="PANTHER" id="PTHR48047:SF229">
    <property type="entry name" value="UDP-GLYCOSYLTRANSFERASE 73C3-RELATED"/>
    <property type="match status" value="1"/>
</dbReference>
<keyword evidence="3 4" id="KW-0808">Transferase</keyword>
<protein>
    <recommendedName>
        <fullName evidence="5">Glycosyltransferase</fullName>
        <ecNumber evidence="5">2.4.1.-</ecNumber>
    </recommendedName>
</protein>
<proteinExistence type="inferred from homology"/>
<dbReference type="InterPro" id="IPR035595">
    <property type="entry name" value="UDP_glycos_trans_CS"/>
</dbReference>
<reference evidence="6 7" key="1">
    <citation type="journal article" date="2018" name="Nat. Genet.">
        <title>The Rosa genome provides new insights in the design of modern roses.</title>
        <authorList>
            <person name="Bendahmane M."/>
        </authorList>
    </citation>
    <scope>NUCLEOTIDE SEQUENCE [LARGE SCALE GENOMIC DNA]</scope>
    <source>
        <strain evidence="7">cv. Old Blush</strain>
    </source>
</reference>
<dbReference type="InterPro" id="IPR002213">
    <property type="entry name" value="UDP_glucos_trans"/>
</dbReference>
<evidence type="ECO:0000313" key="6">
    <source>
        <dbReference type="EMBL" id="PRQ43677.1"/>
    </source>
</evidence>
<evidence type="ECO:0000256" key="2">
    <source>
        <dbReference type="ARBA" id="ARBA00022676"/>
    </source>
</evidence>
<dbReference type="CDD" id="cd03784">
    <property type="entry name" value="GT1_Gtf-like"/>
    <property type="match status" value="1"/>
</dbReference>
<comment type="similarity">
    <text evidence="1 4">Belongs to the UDP-glycosyltransferase family.</text>
</comment>
<dbReference type="EC" id="2.4.1.-" evidence="5"/>
<evidence type="ECO:0000256" key="1">
    <source>
        <dbReference type="ARBA" id="ARBA00009995"/>
    </source>
</evidence>
<dbReference type="FunFam" id="3.40.50.2000:FF:000060">
    <property type="entry name" value="Glycosyltransferase"/>
    <property type="match status" value="1"/>
</dbReference>
<sequence length="430" mass="48355">MASQTPQLHFTLFPLMAQGHMIPMVDMARMLALRGVTITIFTTPCNAARFKLVLDRAIKAGLQIRVIELKFPCQEAGLPEGCENFDMLPSPHLAFNFYNATAMLQEQVEMLFPELTPKPCCIISDLCLPWTNDIANMFDIPRISFHVHSCFLLLCLYNLGVHSKVFESVTSDSEYFIVPGNLPDRIEVTKAQIPGPLLPNLKDFIVRMGAAERASYGSIVNTFEELEGPYANEYKNATKKNHLWCIGPTSLWNQDDLERGNKSSIDKNQCLKWLDSWEPNSVLYVCLGSLCNMIPSQLIELGLGIEESKRPFIWVIKEGRTSKELEELLLKDGFEERNKERGLLIRGWAPQVLILSHQSTGGFITHCGSSSFLEGVCAGVPMATWPLFGDQFFAEHLLVTVLKIAVRIGVPKPLNWGEEEKTGILVYKEM</sequence>
<evidence type="ECO:0000313" key="7">
    <source>
        <dbReference type="Proteomes" id="UP000238479"/>
    </source>
</evidence>
<evidence type="ECO:0000256" key="4">
    <source>
        <dbReference type="RuleBase" id="RU003718"/>
    </source>
</evidence>
<comment type="caution">
    <text evidence="6">The sequence shown here is derived from an EMBL/GenBank/DDBJ whole genome shotgun (WGS) entry which is preliminary data.</text>
</comment>
<name>A0A2P6RB68_ROSCH</name>
<dbReference type="FunFam" id="3.40.50.2000:FF:000071">
    <property type="entry name" value="Glycosyltransferase"/>
    <property type="match status" value="1"/>
</dbReference>
<dbReference type="PROSITE" id="PS00375">
    <property type="entry name" value="UDPGT"/>
    <property type="match status" value="1"/>
</dbReference>